<proteinExistence type="predicted"/>
<dbReference type="InterPro" id="IPR011992">
    <property type="entry name" value="EF-hand-dom_pair"/>
</dbReference>
<sequence length="119" mass="12699">MPEAAAIEGAKKAMMKPYFLLAFGLAAFGIAQLSDAAEAQDLQMLRGADTDGDRAISIAEATAILQQEFGQLDANKDGTVTEVEYVNARLAQLAKLDGNGDGKITRDEVKALVRAFRPQ</sequence>
<protein>
    <recommendedName>
        <fullName evidence="1">EF-hand domain-containing protein</fullName>
    </recommendedName>
</protein>
<evidence type="ECO:0000313" key="2">
    <source>
        <dbReference type="EMBL" id="MDQ7250408.1"/>
    </source>
</evidence>
<dbReference type="InterPro" id="IPR018247">
    <property type="entry name" value="EF_Hand_1_Ca_BS"/>
</dbReference>
<reference evidence="3" key="1">
    <citation type="submission" date="2023-08" db="EMBL/GenBank/DDBJ databases">
        <title>Rhodospirillaceae gen. nov., a novel taxon isolated from the Yangtze River Yuezi River estuary sludge.</title>
        <authorList>
            <person name="Ruan L."/>
        </authorList>
    </citation>
    <scope>NUCLEOTIDE SEQUENCE [LARGE SCALE GENOMIC DNA]</scope>
    <source>
        <strain evidence="3">R-7</strain>
    </source>
</reference>
<dbReference type="Proteomes" id="UP001230156">
    <property type="component" value="Unassembled WGS sequence"/>
</dbReference>
<gene>
    <name evidence="2" type="ORF">Q8A70_22145</name>
</gene>
<dbReference type="Pfam" id="PF13202">
    <property type="entry name" value="EF-hand_5"/>
    <property type="match status" value="2"/>
</dbReference>
<keyword evidence="3" id="KW-1185">Reference proteome</keyword>
<evidence type="ECO:0000313" key="3">
    <source>
        <dbReference type="Proteomes" id="UP001230156"/>
    </source>
</evidence>
<dbReference type="PROSITE" id="PS00018">
    <property type="entry name" value="EF_HAND_1"/>
    <property type="match status" value="1"/>
</dbReference>
<evidence type="ECO:0000259" key="1">
    <source>
        <dbReference type="PROSITE" id="PS50222"/>
    </source>
</evidence>
<name>A0ABU0YUT3_9PROT</name>
<accession>A0ABU0YUT3</accession>
<comment type="caution">
    <text evidence="2">The sequence shown here is derived from an EMBL/GenBank/DDBJ whole genome shotgun (WGS) entry which is preliminary data.</text>
</comment>
<organism evidence="2 3">
    <name type="scientific">Dongia sedimenti</name>
    <dbReference type="NCBI Taxonomy" id="3064282"/>
    <lineage>
        <taxon>Bacteria</taxon>
        <taxon>Pseudomonadati</taxon>
        <taxon>Pseudomonadota</taxon>
        <taxon>Alphaproteobacteria</taxon>
        <taxon>Rhodospirillales</taxon>
        <taxon>Dongiaceae</taxon>
        <taxon>Dongia</taxon>
    </lineage>
</organism>
<feature type="domain" description="EF-hand" evidence="1">
    <location>
        <begin position="94"/>
        <end position="119"/>
    </location>
</feature>
<dbReference type="SUPFAM" id="SSF47473">
    <property type="entry name" value="EF-hand"/>
    <property type="match status" value="1"/>
</dbReference>
<dbReference type="RefSeq" id="WP_379959654.1">
    <property type="nucleotide sequence ID" value="NZ_JAUYVI010000007.1"/>
</dbReference>
<dbReference type="Gene3D" id="1.10.238.10">
    <property type="entry name" value="EF-hand"/>
    <property type="match status" value="1"/>
</dbReference>
<dbReference type="PROSITE" id="PS50222">
    <property type="entry name" value="EF_HAND_2"/>
    <property type="match status" value="1"/>
</dbReference>
<dbReference type="EMBL" id="JAUYVI010000007">
    <property type="protein sequence ID" value="MDQ7250408.1"/>
    <property type="molecule type" value="Genomic_DNA"/>
</dbReference>
<dbReference type="InterPro" id="IPR002048">
    <property type="entry name" value="EF_hand_dom"/>
</dbReference>